<evidence type="ECO:0000313" key="1">
    <source>
        <dbReference type="EMBL" id="CAG8516355.1"/>
    </source>
</evidence>
<accession>A0ABM8W3M7</accession>
<evidence type="ECO:0000313" key="2">
    <source>
        <dbReference type="Proteomes" id="UP000789901"/>
    </source>
</evidence>
<protein>
    <submittedName>
        <fullName evidence="1">21942_t:CDS:1</fullName>
    </submittedName>
</protein>
<proteinExistence type="predicted"/>
<gene>
    <name evidence="1" type="ORF">GMARGA_LOCUS2935</name>
</gene>
<sequence>VGHWHCMPYRVREREKPVTIIQSNFCTANLCYEIYKKAALDE</sequence>
<reference evidence="1 2" key="1">
    <citation type="submission" date="2021-06" db="EMBL/GenBank/DDBJ databases">
        <authorList>
            <person name="Kallberg Y."/>
            <person name="Tangrot J."/>
            <person name="Rosling A."/>
        </authorList>
    </citation>
    <scope>NUCLEOTIDE SEQUENCE [LARGE SCALE GENOMIC DNA]</scope>
    <source>
        <strain evidence="1 2">120-4 pot B 10/14</strain>
    </source>
</reference>
<dbReference type="EMBL" id="CAJVQB010000990">
    <property type="protein sequence ID" value="CAG8516355.1"/>
    <property type="molecule type" value="Genomic_DNA"/>
</dbReference>
<keyword evidence="2" id="KW-1185">Reference proteome</keyword>
<organism evidence="1 2">
    <name type="scientific">Gigaspora margarita</name>
    <dbReference type="NCBI Taxonomy" id="4874"/>
    <lineage>
        <taxon>Eukaryota</taxon>
        <taxon>Fungi</taxon>
        <taxon>Fungi incertae sedis</taxon>
        <taxon>Mucoromycota</taxon>
        <taxon>Glomeromycotina</taxon>
        <taxon>Glomeromycetes</taxon>
        <taxon>Diversisporales</taxon>
        <taxon>Gigasporaceae</taxon>
        <taxon>Gigaspora</taxon>
    </lineage>
</organism>
<dbReference type="Proteomes" id="UP000789901">
    <property type="component" value="Unassembled WGS sequence"/>
</dbReference>
<name>A0ABM8W3M7_GIGMA</name>
<comment type="caution">
    <text evidence="1">The sequence shown here is derived from an EMBL/GenBank/DDBJ whole genome shotgun (WGS) entry which is preliminary data.</text>
</comment>
<feature type="non-terminal residue" evidence="1">
    <location>
        <position position="1"/>
    </location>
</feature>